<dbReference type="GO" id="GO:0016020">
    <property type="term" value="C:membrane"/>
    <property type="evidence" value="ECO:0007669"/>
    <property type="project" value="TreeGrafter"/>
</dbReference>
<dbReference type="AlphaFoldDB" id="A0A7K3PFJ6"/>
<proteinExistence type="predicted"/>
<dbReference type="InterPro" id="IPR050879">
    <property type="entry name" value="Acyltransferase_3"/>
</dbReference>
<dbReference type="Pfam" id="PF01757">
    <property type="entry name" value="Acyl_transf_3"/>
    <property type="match status" value="1"/>
</dbReference>
<feature type="transmembrane region" description="Helical" evidence="2">
    <location>
        <begin position="48"/>
        <end position="67"/>
    </location>
</feature>
<feature type="transmembrane region" description="Helical" evidence="2">
    <location>
        <begin position="370"/>
        <end position="389"/>
    </location>
</feature>
<name>A0A7K3PFJ6_9ACTN</name>
<dbReference type="GO" id="GO:0016747">
    <property type="term" value="F:acyltransferase activity, transferring groups other than amino-acyl groups"/>
    <property type="evidence" value="ECO:0007669"/>
    <property type="project" value="InterPro"/>
</dbReference>
<keyword evidence="2" id="KW-0812">Transmembrane</keyword>
<dbReference type="GO" id="GO:0009103">
    <property type="term" value="P:lipopolysaccharide biosynthetic process"/>
    <property type="evidence" value="ECO:0007669"/>
    <property type="project" value="TreeGrafter"/>
</dbReference>
<protein>
    <submittedName>
        <fullName evidence="4">Acyltransferase</fullName>
    </submittedName>
</protein>
<feature type="transmembrane region" description="Helical" evidence="2">
    <location>
        <begin position="332"/>
        <end position="350"/>
    </location>
</feature>
<sequence>MAQSGTTGSALPAAENGPPTGPPASAADERAEGRARPRASRLDSLTGLRFPAALLVFFSHVGLPIPQLRLLEDDAFAMDLLKVTENAGAVGVSFFFVLSGFVLTWSAREKDTAGAFWRRRFVKIYPNYVITWALALVVFAGAFTPAGTAVANLFMVHVWVPDFDLLYSVNPPSWSLGCELVFYACFPLLHRLCLRIDPGRLKYWVAGTAAAIIATPLVSYVLLPDGPGLQLTAEPSGVSAEQYWFSYFLPPVRMLDFALGILVALAVRHGRWWNIGIVSSSVLLAVGYVLSSEVPLLYGQRSLTIVPIMFLIAAAATADVRGRSGVLRSRTMVWLGEISFAFYLVHFVVLAGGRKLLGDTLYSTGETAGLVAALLAVSVLASWALYALVERPITRRWSTSRHR</sequence>
<dbReference type="InterPro" id="IPR002656">
    <property type="entry name" value="Acyl_transf_3_dom"/>
</dbReference>
<evidence type="ECO:0000256" key="1">
    <source>
        <dbReference type="SAM" id="MobiDB-lite"/>
    </source>
</evidence>
<feature type="transmembrane region" description="Helical" evidence="2">
    <location>
        <begin position="302"/>
        <end position="320"/>
    </location>
</feature>
<accession>A0A7K3PFJ6</accession>
<feature type="transmembrane region" description="Helical" evidence="2">
    <location>
        <begin position="201"/>
        <end position="223"/>
    </location>
</feature>
<organism evidence="4 5">
    <name type="scientific">Streptomyces coelicoflavus</name>
    <dbReference type="NCBI Taxonomy" id="285562"/>
    <lineage>
        <taxon>Bacteria</taxon>
        <taxon>Bacillati</taxon>
        <taxon>Actinomycetota</taxon>
        <taxon>Actinomycetes</taxon>
        <taxon>Kitasatosporales</taxon>
        <taxon>Streptomycetaceae</taxon>
        <taxon>Streptomyces</taxon>
    </lineage>
</organism>
<keyword evidence="2" id="KW-1133">Transmembrane helix</keyword>
<feature type="transmembrane region" description="Helical" evidence="2">
    <location>
        <begin position="87"/>
        <end position="107"/>
    </location>
</feature>
<evidence type="ECO:0000313" key="4">
    <source>
        <dbReference type="EMBL" id="NEB08141.1"/>
    </source>
</evidence>
<evidence type="ECO:0000256" key="2">
    <source>
        <dbReference type="SAM" id="Phobius"/>
    </source>
</evidence>
<keyword evidence="4" id="KW-0808">Transferase</keyword>
<comment type="caution">
    <text evidence="4">The sequence shown here is derived from an EMBL/GenBank/DDBJ whole genome shotgun (WGS) entry which is preliminary data.</text>
</comment>
<feature type="transmembrane region" description="Helical" evidence="2">
    <location>
        <begin position="128"/>
        <end position="154"/>
    </location>
</feature>
<keyword evidence="4" id="KW-0012">Acyltransferase</keyword>
<dbReference type="PANTHER" id="PTHR23028">
    <property type="entry name" value="ACETYLTRANSFERASE"/>
    <property type="match status" value="1"/>
</dbReference>
<dbReference type="RefSeq" id="WP_164244053.1">
    <property type="nucleotide sequence ID" value="NZ_JAAGMA010000122.1"/>
</dbReference>
<dbReference type="Proteomes" id="UP000470446">
    <property type="component" value="Unassembled WGS sequence"/>
</dbReference>
<dbReference type="PANTHER" id="PTHR23028:SF53">
    <property type="entry name" value="ACYL_TRANSF_3 DOMAIN-CONTAINING PROTEIN"/>
    <property type="match status" value="1"/>
</dbReference>
<feature type="region of interest" description="Disordered" evidence="1">
    <location>
        <begin position="1"/>
        <end position="38"/>
    </location>
</feature>
<evidence type="ECO:0000313" key="5">
    <source>
        <dbReference type="Proteomes" id="UP000470446"/>
    </source>
</evidence>
<feature type="transmembrane region" description="Helical" evidence="2">
    <location>
        <begin position="272"/>
        <end position="290"/>
    </location>
</feature>
<dbReference type="EMBL" id="JAAGMA010000122">
    <property type="protein sequence ID" value="NEB08141.1"/>
    <property type="molecule type" value="Genomic_DNA"/>
</dbReference>
<feature type="domain" description="Acyltransferase 3" evidence="3">
    <location>
        <begin position="44"/>
        <end position="386"/>
    </location>
</feature>
<keyword evidence="2" id="KW-0472">Membrane</keyword>
<reference evidence="4 5" key="1">
    <citation type="submission" date="2020-01" db="EMBL/GenBank/DDBJ databases">
        <title>Insect and environment-associated Actinomycetes.</title>
        <authorList>
            <person name="Currrie C."/>
            <person name="Chevrette M."/>
            <person name="Carlson C."/>
            <person name="Stubbendieck R."/>
            <person name="Wendt-Pienkowski E."/>
        </authorList>
    </citation>
    <scope>NUCLEOTIDE SEQUENCE [LARGE SCALE GENOMIC DNA]</scope>
    <source>
        <strain evidence="4 5">SID14163</strain>
    </source>
</reference>
<feature type="transmembrane region" description="Helical" evidence="2">
    <location>
        <begin position="243"/>
        <end position="265"/>
    </location>
</feature>
<gene>
    <name evidence="4" type="ORF">G3I32_04525</name>
</gene>
<evidence type="ECO:0000259" key="3">
    <source>
        <dbReference type="Pfam" id="PF01757"/>
    </source>
</evidence>
<feature type="transmembrane region" description="Helical" evidence="2">
    <location>
        <begin position="174"/>
        <end position="194"/>
    </location>
</feature>